<reference evidence="1" key="2">
    <citation type="submission" date="2023-06" db="EMBL/GenBank/DDBJ databases">
        <authorList>
            <person name="Swenson N.G."/>
            <person name="Wegrzyn J.L."/>
            <person name="Mcevoy S.L."/>
        </authorList>
    </citation>
    <scope>NUCLEOTIDE SEQUENCE</scope>
    <source>
        <strain evidence="1">NS2018</strain>
        <tissue evidence="1">Leaf</tissue>
    </source>
</reference>
<gene>
    <name evidence="1" type="ORF">LWI29_009406</name>
</gene>
<evidence type="ECO:0000313" key="2">
    <source>
        <dbReference type="Proteomes" id="UP001168877"/>
    </source>
</evidence>
<dbReference type="EMBL" id="JAUESC010000003">
    <property type="protein sequence ID" value="KAK0599882.1"/>
    <property type="molecule type" value="Genomic_DNA"/>
</dbReference>
<name>A0AA39T0S9_ACESA</name>
<proteinExistence type="predicted"/>
<dbReference type="AlphaFoldDB" id="A0AA39T0S9"/>
<comment type="caution">
    <text evidence="1">The sequence shown here is derived from an EMBL/GenBank/DDBJ whole genome shotgun (WGS) entry which is preliminary data.</text>
</comment>
<sequence>MAMLGYASRVNKFALRILNWKCIGIPSYIELYDNIFKYNNLTFAKFLVPSDEKARKPYWAGIDQSHFPIDDDFEEDVQKDIDNVEGDAEKKYDDSKDDIQHSDFGCDMKIGVNPTSFKKDLVGSKKGWKRLKEMEIQLKELQTRQDEYWHKVHDEMTSMKNEMRTEFLHLSELICKSNNEKVNCD</sequence>
<organism evidence="1 2">
    <name type="scientific">Acer saccharum</name>
    <name type="common">Sugar maple</name>
    <dbReference type="NCBI Taxonomy" id="4024"/>
    <lineage>
        <taxon>Eukaryota</taxon>
        <taxon>Viridiplantae</taxon>
        <taxon>Streptophyta</taxon>
        <taxon>Embryophyta</taxon>
        <taxon>Tracheophyta</taxon>
        <taxon>Spermatophyta</taxon>
        <taxon>Magnoliopsida</taxon>
        <taxon>eudicotyledons</taxon>
        <taxon>Gunneridae</taxon>
        <taxon>Pentapetalae</taxon>
        <taxon>rosids</taxon>
        <taxon>malvids</taxon>
        <taxon>Sapindales</taxon>
        <taxon>Sapindaceae</taxon>
        <taxon>Hippocastanoideae</taxon>
        <taxon>Acereae</taxon>
        <taxon>Acer</taxon>
    </lineage>
</organism>
<evidence type="ECO:0000313" key="1">
    <source>
        <dbReference type="EMBL" id="KAK0599882.1"/>
    </source>
</evidence>
<protein>
    <submittedName>
        <fullName evidence="1">Uncharacterized protein</fullName>
    </submittedName>
</protein>
<reference evidence="1" key="1">
    <citation type="journal article" date="2022" name="Plant J.">
        <title>Strategies of tolerance reflected in two North American maple genomes.</title>
        <authorList>
            <person name="McEvoy S.L."/>
            <person name="Sezen U.U."/>
            <person name="Trouern-Trend A."/>
            <person name="McMahon S.M."/>
            <person name="Schaberg P.G."/>
            <person name="Yang J."/>
            <person name="Wegrzyn J.L."/>
            <person name="Swenson N.G."/>
        </authorList>
    </citation>
    <scope>NUCLEOTIDE SEQUENCE</scope>
    <source>
        <strain evidence="1">NS2018</strain>
    </source>
</reference>
<accession>A0AA39T0S9</accession>
<keyword evidence="2" id="KW-1185">Reference proteome</keyword>
<dbReference type="Proteomes" id="UP001168877">
    <property type="component" value="Unassembled WGS sequence"/>
</dbReference>